<proteinExistence type="predicted"/>
<gene>
    <name evidence="2" type="ORF">Pla144_09060</name>
</gene>
<keyword evidence="3" id="KW-1185">Reference proteome</keyword>
<evidence type="ECO:0000256" key="1">
    <source>
        <dbReference type="SAM" id="MobiDB-lite"/>
    </source>
</evidence>
<accession>A0A5C6CZU7</accession>
<organism evidence="2 3">
    <name type="scientific">Bythopirellula polymerisocia</name>
    <dbReference type="NCBI Taxonomy" id="2528003"/>
    <lineage>
        <taxon>Bacteria</taxon>
        <taxon>Pseudomonadati</taxon>
        <taxon>Planctomycetota</taxon>
        <taxon>Planctomycetia</taxon>
        <taxon>Pirellulales</taxon>
        <taxon>Lacipirellulaceae</taxon>
        <taxon>Bythopirellula</taxon>
    </lineage>
</organism>
<dbReference type="AlphaFoldDB" id="A0A5C6CZU7"/>
<dbReference type="Proteomes" id="UP000318437">
    <property type="component" value="Unassembled WGS sequence"/>
</dbReference>
<dbReference type="EMBL" id="SJPS01000001">
    <property type="protein sequence ID" value="TWU30120.1"/>
    <property type="molecule type" value="Genomic_DNA"/>
</dbReference>
<comment type="caution">
    <text evidence="2">The sequence shown here is derived from an EMBL/GenBank/DDBJ whole genome shotgun (WGS) entry which is preliminary data.</text>
</comment>
<reference evidence="2 3" key="1">
    <citation type="submission" date="2019-02" db="EMBL/GenBank/DDBJ databases">
        <title>Deep-cultivation of Planctomycetes and their phenomic and genomic characterization uncovers novel biology.</title>
        <authorList>
            <person name="Wiegand S."/>
            <person name="Jogler M."/>
            <person name="Boedeker C."/>
            <person name="Pinto D."/>
            <person name="Vollmers J."/>
            <person name="Rivas-Marin E."/>
            <person name="Kohn T."/>
            <person name="Peeters S.H."/>
            <person name="Heuer A."/>
            <person name="Rast P."/>
            <person name="Oberbeckmann S."/>
            <person name="Bunk B."/>
            <person name="Jeske O."/>
            <person name="Meyerdierks A."/>
            <person name="Storesund J.E."/>
            <person name="Kallscheuer N."/>
            <person name="Luecker S."/>
            <person name="Lage O.M."/>
            <person name="Pohl T."/>
            <person name="Merkel B.J."/>
            <person name="Hornburger P."/>
            <person name="Mueller R.-W."/>
            <person name="Bruemmer F."/>
            <person name="Labrenz M."/>
            <person name="Spormann A.M."/>
            <person name="Op Den Camp H."/>
            <person name="Overmann J."/>
            <person name="Amann R."/>
            <person name="Jetten M.S.M."/>
            <person name="Mascher T."/>
            <person name="Medema M.H."/>
            <person name="Devos D.P."/>
            <person name="Kaster A.-K."/>
            <person name="Ovreas L."/>
            <person name="Rohde M."/>
            <person name="Galperin M.Y."/>
            <person name="Jogler C."/>
        </authorList>
    </citation>
    <scope>NUCLEOTIDE SEQUENCE [LARGE SCALE GENOMIC DNA]</scope>
    <source>
        <strain evidence="2 3">Pla144</strain>
    </source>
</reference>
<protein>
    <submittedName>
        <fullName evidence="2">Uncharacterized protein</fullName>
    </submittedName>
</protein>
<feature type="compositionally biased region" description="Polar residues" evidence="1">
    <location>
        <begin position="9"/>
        <end position="23"/>
    </location>
</feature>
<sequence>MLAERYDSRLSSATQSTCGTCKNSGKEEKLSDAIKLLDNFTEVRNISFRLRKVCEVCIQLNSLSESLFVYFSFEWGTQSRM</sequence>
<evidence type="ECO:0000313" key="3">
    <source>
        <dbReference type="Proteomes" id="UP000318437"/>
    </source>
</evidence>
<feature type="region of interest" description="Disordered" evidence="1">
    <location>
        <begin position="1"/>
        <end position="25"/>
    </location>
</feature>
<evidence type="ECO:0000313" key="2">
    <source>
        <dbReference type="EMBL" id="TWU30120.1"/>
    </source>
</evidence>
<name>A0A5C6CZU7_9BACT</name>